<feature type="binding site" evidence="9">
    <location>
        <position position="272"/>
    </location>
    <ligand>
        <name>Zn(2+)</name>
        <dbReference type="ChEBI" id="CHEBI:29105"/>
        <label>1</label>
    </ligand>
</feature>
<feature type="site" description="Histone H3K4me3 binding" evidence="8">
    <location>
        <position position="286"/>
    </location>
</feature>
<dbReference type="Proteomes" id="UP001360560">
    <property type="component" value="Unassembled WGS sequence"/>
</dbReference>
<dbReference type="SMART" id="SM00249">
    <property type="entry name" value="PHD"/>
    <property type="match status" value="1"/>
</dbReference>
<evidence type="ECO:0000256" key="6">
    <source>
        <dbReference type="ARBA" id="ARBA00022853"/>
    </source>
</evidence>
<evidence type="ECO:0000256" key="12">
    <source>
        <dbReference type="SAM" id="MobiDB-lite"/>
    </source>
</evidence>
<keyword evidence="6 11" id="KW-0156">Chromatin regulator</keyword>
<feature type="binding site" evidence="9">
    <location>
        <position position="274"/>
    </location>
    <ligand>
        <name>Zn(2+)</name>
        <dbReference type="ChEBI" id="CHEBI:29105"/>
        <label>1</label>
    </ligand>
</feature>
<dbReference type="GO" id="GO:0070210">
    <property type="term" value="C:Rpd3L-Expanded complex"/>
    <property type="evidence" value="ECO:0007669"/>
    <property type="project" value="TreeGrafter"/>
</dbReference>
<dbReference type="InterPro" id="IPR013083">
    <property type="entry name" value="Znf_RING/FYVE/PHD"/>
</dbReference>
<feature type="compositionally biased region" description="Low complexity" evidence="12">
    <location>
        <begin position="157"/>
        <end position="193"/>
    </location>
</feature>
<evidence type="ECO:0000256" key="5">
    <source>
        <dbReference type="ARBA" id="ARBA00022833"/>
    </source>
</evidence>
<dbReference type="Gene3D" id="3.30.40.10">
    <property type="entry name" value="Zinc/RING finger domain, C3HC4 (zinc finger)"/>
    <property type="match status" value="1"/>
</dbReference>
<keyword evidence="7 11" id="KW-0539">Nucleus</keyword>
<accession>A0AAV5QW95</accession>
<feature type="site" description="Histone H3K4me3 binding" evidence="8">
    <location>
        <position position="282"/>
    </location>
</feature>
<dbReference type="SUPFAM" id="SSF57903">
    <property type="entry name" value="FYVE/PHD zinc finger"/>
    <property type="match status" value="1"/>
</dbReference>
<sequence>MSQPRRYLALNDFVDALQAFPQDIVRQFTLLKEIDAKCVSNQPELNHHISKFMKENNKENSSVNEKVSDLTVVKDILLSNLPCYEEKMTIANLSTDLVAKHLDRINHALEAVINHEIPKIVKYGPKNHPAVISDAKLPENKSAQSQRSESRREAIAARKAATTTGSNNNANSNSPTVSTNSTNGGANNNTGRPGPRREGTPAGRKRKPQAPAKSVGVAQTRTEEPAPKRQKPSSKRTSNAISATVTVAPVHASPSPVPHKEEEEEGVNDVYCVCQQVSFGEMIGCDNDKCKIQWFHLQCVGLSSPPKGTWYCDDCKKQYGMK</sequence>
<evidence type="ECO:0000256" key="11">
    <source>
        <dbReference type="RuleBase" id="RU361213"/>
    </source>
</evidence>
<evidence type="ECO:0000256" key="1">
    <source>
        <dbReference type="ARBA" id="ARBA00004123"/>
    </source>
</evidence>
<dbReference type="RefSeq" id="XP_064855799.1">
    <property type="nucleotide sequence ID" value="XM_064999727.1"/>
</dbReference>
<comment type="domain">
    <text evidence="11">The PHD-type zinc finger mediates the binding to H3K4me3.</text>
</comment>
<dbReference type="InterPro" id="IPR001965">
    <property type="entry name" value="Znf_PHD"/>
</dbReference>
<gene>
    <name evidence="14" type="ORF">DASC09_061430</name>
</gene>
<proteinExistence type="inferred from homology"/>
<comment type="subcellular location">
    <subcellularLocation>
        <location evidence="1 11">Nucleus</location>
    </subcellularLocation>
</comment>
<feature type="binding site" evidence="9">
    <location>
        <position position="315"/>
    </location>
    <ligand>
        <name>Zn(2+)</name>
        <dbReference type="ChEBI" id="CHEBI:29105"/>
        <label>2</label>
    </ligand>
</feature>
<dbReference type="Gene3D" id="6.10.140.1740">
    <property type="match status" value="1"/>
</dbReference>
<dbReference type="GeneID" id="90076792"/>
<dbReference type="InterPro" id="IPR059153">
    <property type="entry name" value="NSD_PHD-1st"/>
</dbReference>
<comment type="function">
    <text evidence="11">Component of an histone acetyltransferase complex.</text>
</comment>
<evidence type="ECO:0000313" key="15">
    <source>
        <dbReference type="Proteomes" id="UP001360560"/>
    </source>
</evidence>
<feature type="region of interest" description="Disordered" evidence="12">
    <location>
        <begin position="131"/>
        <end position="240"/>
    </location>
</feature>
<dbReference type="EMBL" id="BTFZ01000020">
    <property type="protein sequence ID" value="GMM38804.1"/>
    <property type="molecule type" value="Genomic_DNA"/>
</dbReference>
<evidence type="ECO:0000256" key="7">
    <source>
        <dbReference type="ARBA" id="ARBA00023242"/>
    </source>
</evidence>
<comment type="similarity">
    <text evidence="2 11">Belongs to the ING family.</text>
</comment>
<dbReference type="GO" id="GO:0008270">
    <property type="term" value="F:zinc ion binding"/>
    <property type="evidence" value="ECO:0007669"/>
    <property type="project" value="UniProtKB-KW"/>
</dbReference>
<keyword evidence="5 9" id="KW-0862">Zinc</keyword>
<feature type="site" description="Histone H3K4me3 binding" evidence="8">
    <location>
        <position position="294"/>
    </location>
</feature>
<dbReference type="GO" id="GO:0006325">
    <property type="term" value="P:chromatin organization"/>
    <property type="evidence" value="ECO:0007669"/>
    <property type="project" value="UniProtKB-KW"/>
</dbReference>
<feature type="binding site" evidence="9">
    <location>
        <position position="312"/>
    </location>
    <ligand>
        <name>Zn(2+)</name>
        <dbReference type="ChEBI" id="CHEBI:29105"/>
        <label>2</label>
    </ligand>
</feature>
<feature type="binding site" evidence="9">
    <location>
        <position position="290"/>
    </location>
    <ligand>
        <name>Zn(2+)</name>
        <dbReference type="ChEBI" id="CHEBI:29105"/>
        <label>2</label>
    </ligand>
</feature>
<feature type="domain" description="PHD-type" evidence="13">
    <location>
        <begin position="269"/>
        <end position="318"/>
    </location>
</feature>
<evidence type="ECO:0000256" key="10">
    <source>
        <dbReference type="PROSITE-ProRule" id="PRU00146"/>
    </source>
</evidence>
<comment type="subunit">
    <text evidence="11">Component of an histone acetyltransferase complex. Interacts with H3K4me3 and to a lesser extent with H3K4me2.</text>
</comment>
<dbReference type="GO" id="GO:0006355">
    <property type="term" value="P:regulation of DNA-templated transcription"/>
    <property type="evidence" value="ECO:0007669"/>
    <property type="project" value="TreeGrafter"/>
</dbReference>
<dbReference type="PROSITE" id="PS01359">
    <property type="entry name" value="ZF_PHD_1"/>
    <property type="match status" value="1"/>
</dbReference>
<dbReference type="PANTHER" id="PTHR10333">
    <property type="entry name" value="INHIBITOR OF GROWTH PROTEIN"/>
    <property type="match status" value="1"/>
</dbReference>
<evidence type="ECO:0000256" key="8">
    <source>
        <dbReference type="PIRSR" id="PIRSR628651-50"/>
    </source>
</evidence>
<feature type="site" description="Histone H3K4me3 binding" evidence="8">
    <location>
        <position position="271"/>
    </location>
</feature>
<evidence type="ECO:0000256" key="2">
    <source>
        <dbReference type="ARBA" id="ARBA00010210"/>
    </source>
</evidence>
<dbReference type="Pfam" id="PF12998">
    <property type="entry name" value="ING"/>
    <property type="match status" value="1"/>
</dbReference>
<reference evidence="14 15" key="1">
    <citation type="journal article" date="2023" name="Elife">
        <title>Identification of key yeast species and microbe-microbe interactions impacting larval growth of Drosophila in the wild.</title>
        <authorList>
            <person name="Mure A."/>
            <person name="Sugiura Y."/>
            <person name="Maeda R."/>
            <person name="Honda K."/>
            <person name="Sakurai N."/>
            <person name="Takahashi Y."/>
            <person name="Watada M."/>
            <person name="Katoh T."/>
            <person name="Gotoh A."/>
            <person name="Gotoh Y."/>
            <person name="Taniguchi I."/>
            <person name="Nakamura K."/>
            <person name="Hayashi T."/>
            <person name="Katayama T."/>
            <person name="Uemura T."/>
            <person name="Hattori Y."/>
        </authorList>
    </citation>
    <scope>NUCLEOTIDE SEQUENCE [LARGE SCALE GENOMIC DNA]</scope>
    <source>
        <strain evidence="14 15">SC-9</strain>
    </source>
</reference>
<evidence type="ECO:0000256" key="4">
    <source>
        <dbReference type="ARBA" id="ARBA00022771"/>
    </source>
</evidence>
<evidence type="ECO:0000256" key="9">
    <source>
        <dbReference type="PIRSR" id="PIRSR628651-51"/>
    </source>
</evidence>
<keyword evidence="15" id="KW-1185">Reference proteome</keyword>
<feature type="binding site" evidence="9">
    <location>
        <position position="296"/>
    </location>
    <ligand>
        <name>Zn(2+)</name>
        <dbReference type="ChEBI" id="CHEBI:29105"/>
        <label>1</label>
    </ligand>
</feature>
<keyword evidence="3 9" id="KW-0479">Metal-binding</keyword>
<dbReference type="SMART" id="SM01408">
    <property type="entry name" value="ING"/>
    <property type="match status" value="1"/>
</dbReference>
<dbReference type="PROSITE" id="PS50016">
    <property type="entry name" value="ZF_PHD_2"/>
    <property type="match status" value="1"/>
</dbReference>
<comment type="caution">
    <text evidence="14">The sequence shown here is derived from an EMBL/GenBank/DDBJ whole genome shotgun (WGS) entry which is preliminary data.</text>
</comment>
<organism evidence="14 15">
    <name type="scientific">Saccharomycopsis crataegensis</name>
    <dbReference type="NCBI Taxonomy" id="43959"/>
    <lineage>
        <taxon>Eukaryota</taxon>
        <taxon>Fungi</taxon>
        <taxon>Dikarya</taxon>
        <taxon>Ascomycota</taxon>
        <taxon>Saccharomycotina</taxon>
        <taxon>Saccharomycetes</taxon>
        <taxon>Saccharomycopsidaceae</taxon>
        <taxon>Saccharomycopsis</taxon>
    </lineage>
</organism>
<dbReference type="GO" id="GO:0033698">
    <property type="term" value="C:Rpd3L complex"/>
    <property type="evidence" value="ECO:0007669"/>
    <property type="project" value="TreeGrafter"/>
</dbReference>
<dbReference type="CDD" id="cd15505">
    <property type="entry name" value="PHD_ING"/>
    <property type="match status" value="1"/>
</dbReference>
<name>A0AAV5QW95_9ASCO</name>
<dbReference type="AlphaFoldDB" id="A0AAV5QW95"/>
<feature type="binding site" evidence="9">
    <location>
        <position position="299"/>
    </location>
    <ligand>
        <name>Zn(2+)</name>
        <dbReference type="ChEBI" id="CHEBI:29105"/>
        <label>1</label>
    </ligand>
</feature>
<dbReference type="Pfam" id="PF23011">
    <property type="entry name" value="PHD-1st_NSD"/>
    <property type="match status" value="1"/>
</dbReference>
<dbReference type="PANTHER" id="PTHR10333:SF42">
    <property type="entry name" value="INHIBITOR OF GROWTH PROTEIN 5"/>
    <property type="match status" value="1"/>
</dbReference>
<evidence type="ECO:0000256" key="3">
    <source>
        <dbReference type="ARBA" id="ARBA00022723"/>
    </source>
</evidence>
<protein>
    <recommendedName>
        <fullName evidence="11">Chromatin modification-related protein</fullName>
    </recommendedName>
</protein>
<dbReference type="InterPro" id="IPR011011">
    <property type="entry name" value="Znf_FYVE_PHD"/>
</dbReference>
<evidence type="ECO:0000313" key="14">
    <source>
        <dbReference type="EMBL" id="GMM38804.1"/>
    </source>
</evidence>
<dbReference type="InterPro" id="IPR028651">
    <property type="entry name" value="ING_fam"/>
</dbReference>
<dbReference type="InterPro" id="IPR019787">
    <property type="entry name" value="Znf_PHD-finger"/>
</dbReference>
<dbReference type="InterPro" id="IPR019786">
    <property type="entry name" value="Zinc_finger_PHD-type_CS"/>
</dbReference>
<dbReference type="InterPro" id="IPR024610">
    <property type="entry name" value="ING_N_histone-binding"/>
</dbReference>
<evidence type="ECO:0000259" key="13">
    <source>
        <dbReference type="PROSITE" id="PS50016"/>
    </source>
</evidence>
<keyword evidence="4 10" id="KW-0863">Zinc-finger</keyword>
<feature type="binding site" evidence="9">
    <location>
        <position position="285"/>
    </location>
    <ligand>
        <name>Zn(2+)</name>
        <dbReference type="ChEBI" id="CHEBI:29105"/>
        <label>2</label>
    </ligand>
</feature>